<dbReference type="PANTHER" id="PTHR31350:SF21">
    <property type="entry name" value="F-BOX ONLY PROTEIN 21"/>
    <property type="match status" value="1"/>
</dbReference>
<reference evidence="3 4" key="1">
    <citation type="submission" date="2020-12" db="EMBL/GenBank/DDBJ databases">
        <title>HMF7856_wgs.fasta genome submission.</title>
        <authorList>
            <person name="Kang H."/>
            <person name="Kim H."/>
            <person name="Joh K."/>
        </authorList>
    </citation>
    <scope>NUCLEOTIDE SEQUENCE [LARGE SCALE GENOMIC DNA]</scope>
    <source>
        <strain evidence="3 4">HMF7856</strain>
    </source>
</reference>
<dbReference type="EMBL" id="CP066775">
    <property type="protein sequence ID" value="QQL51564.1"/>
    <property type="molecule type" value="Genomic_DNA"/>
</dbReference>
<evidence type="ECO:0000259" key="2">
    <source>
        <dbReference type="Pfam" id="PF13369"/>
    </source>
</evidence>
<sequence>MPEITQSEIKSLIKLLDDPDQEIFGHVHDKLFGLGDEAIGFLEAAWSEAFDPILQERIADLVHEIQFNNVKTDLKLWYQSGSFDLLRGILTINKYQYPDLDEQKVINQIESIKRDVWMTMYAEGSPADHVKLINHVIYNLHGFSGNTANHQDPQNSYLSQVLESHKGNQISLAIIYSIIAQKLDIPIYGVNLPQHFILAYIDESKESEFEGGVLFYINAFNKGLVFGRRDVDMFLKQLGVKPDKQFYEPCTNADIIRRVLRNLISAYENLGSTDKVTELNELLEIVLE</sequence>
<dbReference type="AlphaFoldDB" id="A0A7T7JIM4"/>
<keyword evidence="4" id="KW-1185">Reference proteome</keyword>
<dbReference type="InterPro" id="IPR032698">
    <property type="entry name" value="SirB1_N"/>
</dbReference>
<evidence type="ECO:0000313" key="3">
    <source>
        <dbReference type="EMBL" id="QQL51564.1"/>
    </source>
</evidence>
<protein>
    <submittedName>
        <fullName evidence="3">Transglutaminase family protein</fullName>
    </submittedName>
</protein>
<evidence type="ECO:0000313" key="4">
    <source>
        <dbReference type="Proteomes" id="UP000429232"/>
    </source>
</evidence>
<dbReference type="Pfam" id="PF13369">
    <property type="entry name" value="Transglut_core2"/>
    <property type="match status" value="1"/>
</dbReference>
<gene>
    <name evidence="3" type="ORF">GO620_011150</name>
</gene>
<dbReference type="PANTHER" id="PTHR31350">
    <property type="entry name" value="SI:DKEY-261L7.2"/>
    <property type="match status" value="1"/>
</dbReference>
<dbReference type="KEGG" id="mgik:GO620_011150"/>
<comment type="similarity">
    <text evidence="1">Belongs to the UPF0162 family.</text>
</comment>
<accession>A0A7T7JIM4</accession>
<proteinExistence type="inferred from homology"/>
<dbReference type="Proteomes" id="UP000429232">
    <property type="component" value="Chromosome"/>
</dbReference>
<feature type="domain" description="Protein SirB1 N-terminal" evidence="2">
    <location>
        <begin position="104"/>
        <end position="261"/>
    </location>
</feature>
<organism evidence="3 4">
    <name type="scientific">Mucilaginibacter ginkgonis</name>
    <dbReference type="NCBI Taxonomy" id="2682091"/>
    <lineage>
        <taxon>Bacteria</taxon>
        <taxon>Pseudomonadati</taxon>
        <taxon>Bacteroidota</taxon>
        <taxon>Sphingobacteriia</taxon>
        <taxon>Sphingobacteriales</taxon>
        <taxon>Sphingobacteriaceae</taxon>
        <taxon>Mucilaginibacter</taxon>
    </lineage>
</organism>
<evidence type="ECO:0000256" key="1">
    <source>
        <dbReference type="ARBA" id="ARBA00007100"/>
    </source>
</evidence>
<name>A0A7T7JIM4_9SPHI</name>